<dbReference type="CDD" id="cd13937">
    <property type="entry name" value="PANDER_GnT-1_2_like"/>
    <property type="match status" value="1"/>
</dbReference>
<reference evidence="20 21" key="1">
    <citation type="submission" date="2015-12" db="EMBL/GenBank/DDBJ databases">
        <title>The genome of Folsomia candida.</title>
        <authorList>
            <person name="Faddeeva A."/>
            <person name="Derks M.F."/>
            <person name="Anvar Y."/>
            <person name="Smit S."/>
            <person name="Van Straalen N."/>
            <person name="Roelofs D."/>
        </authorList>
    </citation>
    <scope>NUCLEOTIDE SEQUENCE [LARGE SCALE GENOMIC DNA]</scope>
    <source>
        <strain evidence="20 21">VU population</strain>
        <tissue evidence="20">Whole body</tissue>
    </source>
</reference>
<dbReference type="GO" id="GO:0000139">
    <property type="term" value="C:Golgi membrane"/>
    <property type="evidence" value="ECO:0007669"/>
    <property type="project" value="UniProtKB-SubCell"/>
</dbReference>
<evidence type="ECO:0000256" key="8">
    <source>
        <dbReference type="ARBA" id="ARBA00022723"/>
    </source>
</evidence>
<gene>
    <name evidence="20" type="ORF">Fcan01_12484</name>
</gene>
<dbReference type="InterPro" id="IPR004139">
    <property type="entry name" value="Glyco_trans_13"/>
</dbReference>
<evidence type="ECO:0000259" key="19">
    <source>
        <dbReference type="Pfam" id="PF15711"/>
    </source>
</evidence>
<keyword evidence="14" id="KW-1015">Disulfide bond</keyword>
<dbReference type="FunFam" id="3.90.550.10:FF:000038">
    <property type="entry name" value="protein O-linked-mannose beta-1,2-N-acetylglucosaminyltransferase 1 isoform X1"/>
    <property type="match status" value="1"/>
</dbReference>
<name>A0A226E571_FOLCA</name>
<dbReference type="SUPFAM" id="SSF53448">
    <property type="entry name" value="Nucleotide-diphospho-sugar transferases"/>
    <property type="match status" value="1"/>
</dbReference>
<organism evidence="20 21">
    <name type="scientific">Folsomia candida</name>
    <name type="common">Springtail</name>
    <dbReference type="NCBI Taxonomy" id="158441"/>
    <lineage>
        <taxon>Eukaryota</taxon>
        <taxon>Metazoa</taxon>
        <taxon>Ecdysozoa</taxon>
        <taxon>Arthropoda</taxon>
        <taxon>Hexapoda</taxon>
        <taxon>Collembola</taxon>
        <taxon>Entomobryomorpha</taxon>
        <taxon>Isotomoidea</taxon>
        <taxon>Isotomidae</taxon>
        <taxon>Proisotominae</taxon>
        <taxon>Folsomia</taxon>
    </lineage>
</organism>
<dbReference type="GO" id="GO:0030145">
    <property type="term" value="F:manganese ion binding"/>
    <property type="evidence" value="ECO:0007669"/>
    <property type="project" value="UniProtKB-UniRule"/>
</dbReference>
<evidence type="ECO:0000256" key="18">
    <source>
        <dbReference type="RuleBase" id="RU368119"/>
    </source>
</evidence>
<keyword evidence="21" id="KW-1185">Reference proteome</keyword>
<comment type="subunit">
    <text evidence="16">Interacts with DAG1 (via O-linked mannose moiety). Interacts (via transmembrane domain) with FKTN; the interaction is direct and is required for normal location in Golgi membranes.</text>
</comment>
<evidence type="ECO:0000256" key="14">
    <source>
        <dbReference type="ARBA" id="ARBA00023157"/>
    </source>
</evidence>
<evidence type="ECO:0000256" key="1">
    <source>
        <dbReference type="ARBA" id="ARBA00004323"/>
    </source>
</evidence>
<keyword evidence="8 18" id="KW-0479">Metal-binding</keyword>
<comment type="function">
    <text evidence="18">Participates in O-mannosyl glycosylation by catalyzing the addition of N-acetylglucosamine to O-linked mannose on glycoproteins. Catalyzes the synthesis of the GlcNAc(beta1-2)Man(alpha1-)O-Ser/Thr moiety on alpha-dystroglycan and other O-mannosylated proteins, providing the necessary basis for the addition of further carbohydrate moieties. Is specific for alpha linked terminal mannose.</text>
</comment>
<keyword evidence="6" id="KW-0808">Transferase</keyword>
<comment type="cofactor">
    <cofactor evidence="18">
        <name>Mn(2+)</name>
        <dbReference type="ChEBI" id="CHEBI:29035"/>
    </cofactor>
    <text evidence="18">The manganese ion interacts primarily with the substrate UDP-N-acetylglucosamine.</text>
</comment>
<keyword evidence="5 18" id="KW-0328">Glycosyltransferase</keyword>
<dbReference type="OrthoDB" id="440755at2759"/>
<feature type="domain" description="ILEI/PANDER" evidence="19">
    <location>
        <begin position="141"/>
        <end position="229"/>
    </location>
</feature>
<keyword evidence="10 18" id="KW-0735">Signal-anchor</keyword>
<evidence type="ECO:0000256" key="9">
    <source>
        <dbReference type="ARBA" id="ARBA00022734"/>
    </source>
</evidence>
<dbReference type="AlphaFoldDB" id="A0A226E571"/>
<keyword evidence="12 18" id="KW-0333">Golgi apparatus</keyword>
<evidence type="ECO:0000256" key="11">
    <source>
        <dbReference type="ARBA" id="ARBA00022989"/>
    </source>
</evidence>
<dbReference type="OMA" id="NYETEIH"/>
<dbReference type="Proteomes" id="UP000198287">
    <property type="component" value="Unassembled WGS sequence"/>
</dbReference>
<evidence type="ECO:0000256" key="13">
    <source>
        <dbReference type="ARBA" id="ARBA00023136"/>
    </source>
</evidence>
<dbReference type="PANTHER" id="PTHR46396:SF1">
    <property type="entry name" value="PROTEIN O-LINKED-MANNOSE BETA-1,2-N-ACETYLGLUCOSAMINYLTRANSFERASE 1"/>
    <property type="match status" value="1"/>
</dbReference>
<comment type="caution">
    <text evidence="20">The sequence shown here is derived from an EMBL/GenBank/DDBJ whole genome shotgun (WGS) entry which is preliminary data.</text>
</comment>
<comment type="similarity">
    <text evidence="3 18">Belongs to the glycosyltransferase 13 family.</text>
</comment>
<keyword evidence="9" id="KW-0430">Lectin</keyword>
<dbReference type="GO" id="GO:0047223">
    <property type="term" value="F:beta-1,3-galactosyl-O-glycosyl-glycoprotein beta-1,3-N-acetylglucosaminyltransferase activity"/>
    <property type="evidence" value="ECO:0007669"/>
    <property type="project" value="TreeGrafter"/>
</dbReference>
<evidence type="ECO:0000256" key="7">
    <source>
        <dbReference type="ARBA" id="ARBA00022692"/>
    </source>
</evidence>
<dbReference type="Pfam" id="PF03071">
    <property type="entry name" value="GNT-I"/>
    <property type="match status" value="1"/>
</dbReference>
<keyword evidence="13 18" id="KW-0472">Membrane</keyword>
<evidence type="ECO:0000256" key="4">
    <source>
        <dbReference type="ARBA" id="ARBA00022553"/>
    </source>
</evidence>
<comment type="domain">
    <text evidence="18">The stem domain mediates specific interaction with beta-linked N-acetylglucosamine moieties of O-glycosylated proteins. It also interacts with its product, N-acetyl-beta-D-glucosaminyl-(1-&gt;2)-O-alpha-D-mannosylprotein.</text>
</comment>
<dbReference type="InterPro" id="IPR052463">
    <property type="entry name" value="O-linked_mannose_GnT"/>
</dbReference>
<dbReference type="InterPro" id="IPR039474">
    <property type="entry name" value="POMGNT1_PANDER-like"/>
</dbReference>
<evidence type="ECO:0000256" key="3">
    <source>
        <dbReference type="ARBA" id="ARBA00006492"/>
    </source>
</evidence>
<evidence type="ECO:0000256" key="17">
    <source>
        <dbReference type="ARBA" id="ARBA00049045"/>
    </source>
</evidence>
<keyword evidence="7 18" id="KW-0812">Transmembrane</keyword>
<evidence type="ECO:0000256" key="2">
    <source>
        <dbReference type="ARBA" id="ARBA00004922"/>
    </source>
</evidence>
<evidence type="ECO:0000256" key="10">
    <source>
        <dbReference type="ARBA" id="ARBA00022968"/>
    </source>
</evidence>
<keyword evidence="15 18" id="KW-0464">Manganese</keyword>
<evidence type="ECO:0000256" key="16">
    <source>
        <dbReference type="ARBA" id="ARBA00046887"/>
    </source>
</evidence>
<dbReference type="InterPro" id="IPR039477">
    <property type="entry name" value="ILEI/PANDER_dom"/>
</dbReference>
<dbReference type="UniPathway" id="UPA00378"/>
<comment type="catalytic activity">
    <reaction evidence="17 18">
        <text>3-O-(alpha-D-mannosyl)-L-threonyl-[protein] + UDP-N-acetyl-alpha-D-glucosamine = 3-O-(N-acetyl-beta-D-glucosaminyl-(1-&gt;2)-alpha-D-mannosyl)-L-threonyl-[protein] + UDP + H(+)</text>
        <dbReference type="Rhea" id="RHEA:54128"/>
        <dbReference type="Rhea" id="RHEA-COMP:13547"/>
        <dbReference type="Rhea" id="RHEA-COMP:13802"/>
        <dbReference type="ChEBI" id="CHEBI:15378"/>
        <dbReference type="ChEBI" id="CHEBI:57705"/>
        <dbReference type="ChEBI" id="CHEBI:58223"/>
        <dbReference type="ChEBI" id="CHEBI:137323"/>
        <dbReference type="ChEBI" id="CHEBI:138067"/>
    </reaction>
</comment>
<evidence type="ECO:0000256" key="12">
    <source>
        <dbReference type="ARBA" id="ARBA00023034"/>
    </source>
</evidence>
<dbReference type="PROSITE" id="PS52031">
    <property type="entry name" value="GG_LECTIN"/>
    <property type="match status" value="1"/>
</dbReference>
<keyword evidence="11 18" id="KW-1133">Transmembrane helix</keyword>
<comment type="subcellular location">
    <subcellularLocation>
        <location evidence="1 18">Golgi apparatus membrane</location>
        <topology evidence="1 18">Single-pass type II membrane protein</topology>
    </subcellularLocation>
</comment>
<proteinExistence type="inferred from homology"/>
<protein>
    <recommendedName>
        <fullName evidence="18">Protein O-linked-mannose beta-1,2-N-acetylglucosaminyltransferase</fullName>
        <shortName evidence="18">POMGnT1</shortName>
        <ecNumber evidence="18">2.4.1.-</ecNumber>
    </recommendedName>
</protein>
<dbReference type="Gene3D" id="3.90.550.10">
    <property type="entry name" value="Spore Coat Polysaccharide Biosynthesis Protein SpsA, Chain A"/>
    <property type="match status" value="1"/>
</dbReference>
<keyword evidence="4" id="KW-0597">Phosphoprotein</keyword>
<evidence type="ECO:0000256" key="15">
    <source>
        <dbReference type="ARBA" id="ARBA00023211"/>
    </source>
</evidence>
<dbReference type="STRING" id="158441.A0A226E571"/>
<dbReference type="EC" id="2.4.1.-" evidence="18"/>
<evidence type="ECO:0000256" key="5">
    <source>
        <dbReference type="ARBA" id="ARBA00022676"/>
    </source>
</evidence>
<sequence length="676" mass="77437">MRNFPCKKLIRMLPTRNMFTRTFQLRRRYCKNLLQISVVLVLIVTIGLNLLFILETGRRLQNQQEQFDMQHQRGHGPTGNENELLKQPLKLQQAVDSSVPGSEKKHSFRTLTIEVTSSQSKVSVAVDGTMVIEDNEANKGRGIHVVVLNEATGAVMAQRIFDTYSPHEDEALILFLNMVSPGRILIFAIKDEGTFQMKANAREVLEKLGSKKAKHLGWRDMWAMVTKKGTGPGDQYPNLKSRILNKPSIAVEEYSRSTEFHSWGAPVSVTAEVPLTSPQDSECDWGSSEEGERRREFCNHIEGYGSVCSCHDPSPIFFKRNLSILESTLDIPVAVIASNRPHYLFRMLRSMLSAEGANPGMITVFIDGYYEEPMSICRLFGLRGIQHTPLGSRNARISQHYKASLTATFNLFPKADYAIIVEEDLDISPDFFSYFKQTMRLLDDESLYCISAWNDQGYEHTSSDPKLLYRVETMPGLGWLLKKSLYKDELEQKWPTADKMWDWDMWMRMPEIRRGRECVIPDLSRTYHFGASGLNMNSYFQDIYFKRRAFNTQPSVRLDNPNSLTKANYEAVILDLLSKAQVLDHSKSPCEEDFVPESQGVPLIVFIKMEDGKDFRTWLHMAKCFKIWDLDARGYHNGLWRLHMKTSQILVVGVPYSKYAHFKPATVTPLFLDNTT</sequence>
<evidence type="ECO:0000313" key="21">
    <source>
        <dbReference type="Proteomes" id="UP000198287"/>
    </source>
</evidence>
<evidence type="ECO:0000256" key="6">
    <source>
        <dbReference type="ARBA" id="ARBA00022679"/>
    </source>
</evidence>
<evidence type="ECO:0000313" key="20">
    <source>
        <dbReference type="EMBL" id="OXA52438.1"/>
    </source>
</evidence>
<feature type="transmembrane region" description="Helical" evidence="18">
    <location>
        <begin position="33"/>
        <end position="54"/>
    </location>
</feature>
<accession>A0A226E571</accession>
<dbReference type="PANTHER" id="PTHR46396">
    <property type="entry name" value="PROTEIN O-LINKED-MANNOSE BETA-1,2-N-ACETYLGLUCOSAMINYLTRANSFERASE 1"/>
    <property type="match status" value="1"/>
</dbReference>
<dbReference type="EMBL" id="LNIX01000006">
    <property type="protein sequence ID" value="OXA52438.1"/>
    <property type="molecule type" value="Genomic_DNA"/>
</dbReference>
<comment type="pathway">
    <text evidence="2 18">Protein modification; protein glycosylation.</text>
</comment>
<dbReference type="InterPro" id="IPR029044">
    <property type="entry name" value="Nucleotide-diphossugar_trans"/>
</dbReference>
<dbReference type="GO" id="GO:0030246">
    <property type="term" value="F:carbohydrate binding"/>
    <property type="evidence" value="ECO:0007669"/>
    <property type="project" value="UniProtKB-KW"/>
</dbReference>
<dbReference type="Pfam" id="PF15711">
    <property type="entry name" value="ILEI"/>
    <property type="match status" value="1"/>
</dbReference>
<dbReference type="GO" id="GO:0016266">
    <property type="term" value="P:protein O-linked glycosylation via N-acetyl-galactosamine"/>
    <property type="evidence" value="ECO:0007669"/>
    <property type="project" value="TreeGrafter"/>
</dbReference>